<dbReference type="PANTHER" id="PTHR44846">
    <property type="entry name" value="MANNOSYL-D-GLYCERATE TRANSPORT/METABOLISM SYSTEM REPRESSOR MNGR-RELATED"/>
    <property type="match status" value="1"/>
</dbReference>
<dbReference type="PANTHER" id="PTHR44846:SF1">
    <property type="entry name" value="MANNOSYL-D-GLYCERATE TRANSPORT_METABOLISM SYSTEM REPRESSOR MNGR-RELATED"/>
    <property type="match status" value="1"/>
</dbReference>
<dbReference type="EMBL" id="VLLB01000012">
    <property type="protein sequence ID" value="TWI61200.1"/>
    <property type="molecule type" value="Genomic_DNA"/>
</dbReference>
<evidence type="ECO:0000256" key="3">
    <source>
        <dbReference type="ARBA" id="ARBA00023163"/>
    </source>
</evidence>
<keyword evidence="2" id="KW-0238">DNA-binding</keyword>
<keyword evidence="6" id="KW-1185">Reference proteome</keyword>
<dbReference type="SMART" id="SM00866">
    <property type="entry name" value="UTRA"/>
    <property type="match status" value="1"/>
</dbReference>
<dbReference type="GO" id="GO:0003677">
    <property type="term" value="F:DNA binding"/>
    <property type="evidence" value="ECO:0007669"/>
    <property type="project" value="UniProtKB-KW"/>
</dbReference>
<dbReference type="Proteomes" id="UP000318431">
    <property type="component" value="Unassembled WGS sequence"/>
</dbReference>
<dbReference type="Gene3D" id="3.40.1410.10">
    <property type="entry name" value="Chorismate lyase-like"/>
    <property type="match status" value="1"/>
</dbReference>
<dbReference type="GO" id="GO:0003700">
    <property type="term" value="F:DNA-binding transcription factor activity"/>
    <property type="evidence" value="ECO:0007669"/>
    <property type="project" value="InterPro"/>
</dbReference>
<evidence type="ECO:0000259" key="4">
    <source>
        <dbReference type="PROSITE" id="PS50949"/>
    </source>
</evidence>
<dbReference type="SUPFAM" id="SSF46785">
    <property type="entry name" value="Winged helix' DNA-binding domain"/>
    <property type="match status" value="1"/>
</dbReference>
<dbReference type="FunFam" id="1.10.10.10:FF:000079">
    <property type="entry name" value="GntR family transcriptional regulator"/>
    <property type="match status" value="1"/>
</dbReference>
<reference evidence="5 6" key="1">
    <citation type="journal article" date="2015" name="Stand. Genomic Sci.">
        <title>Genomic Encyclopedia of Bacterial and Archaeal Type Strains, Phase III: the genomes of soil and plant-associated and newly described type strains.</title>
        <authorList>
            <person name="Whitman W.B."/>
            <person name="Woyke T."/>
            <person name="Klenk H.P."/>
            <person name="Zhou Y."/>
            <person name="Lilburn T.G."/>
            <person name="Beck B.J."/>
            <person name="De Vos P."/>
            <person name="Vandamme P."/>
            <person name="Eisen J.A."/>
            <person name="Garrity G."/>
            <person name="Hugenholtz P."/>
            <person name="Kyrpides N.C."/>
        </authorList>
    </citation>
    <scope>NUCLEOTIDE SEQUENCE [LARGE SCALE GENOMIC DNA]</scope>
    <source>
        <strain evidence="5 6">CGMCC 1.10822</strain>
    </source>
</reference>
<gene>
    <name evidence="5" type="ORF">IP91_04787</name>
</gene>
<dbReference type="InterPro" id="IPR036390">
    <property type="entry name" value="WH_DNA-bd_sf"/>
</dbReference>
<dbReference type="GO" id="GO:0045892">
    <property type="term" value="P:negative regulation of DNA-templated transcription"/>
    <property type="evidence" value="ECO:0007669"/>
    <property type="project" value="TreeGrafter"/>
</dbReference>
<dbReference type="SMART" id="SM00345">
    <property type="entry name" value="HTH_GNTR"/>
    <property type="match status" value="1"/>
</dbReference>
<dbReference type="InterPro" id="IPR028978">
    <property type="entry name" value="Chorismate_lyase_/UTRA_dom_sf"/>
</dbReference>
<dbReference type="Pfam" id="PF00392">
    <property type="entry name" value="GntR"/>
    <property type="match status" value="1"/>
</dbReference>
<dbReference type="PROSITE" id="PS50949">
    <property type="entry name" value="HTH_GNTR"/>
    <property type="match status" value="1"/>
</dbReference>
<dbReference type="CDD" id="cd07377">
    <property type="entry name" value="WHTH_GntR"/>
    <property type="match status" value="1"/>
</dbReference>
<dbReference type="Gene3D" id="1.10.10.10">
    <property type="entry name" value="Winged helix-like DNA-binding domain superfamily/Winged helix DNA-binding domain"/>
    <property type="match status" value="1"/>
</dbReference>
<dbReference type="InterPro" id="IPR000524">
    <property type="entry name" value="Tscrpt_reg_HTH_GntR"/>
</dbReference>
<keyword evidence="3" id="KW-0804">Transcription</keyword>
<name>A0A562QYD2_9BURK</name>
<dbReference type="Pfam" id="PF07702">
    <property type="entry name" value="UTRA"/>
    <property type="match status" value="1"/>
</dbReference>
<evidence type="ECO:0000256" key="2">
    <source>
        <dbReference type="ARBA" id="ARBA00023125"/>
    </source>
</evidence>
<accession>A0A562QYD2</accession>
<dbReference type="SUPFAM" id="SSF64288">
    <property type="entry name" value="Chorismate lyase-like"/>
    <property type="match status" value="1"/>
</dbReference>
<dbReference type="InterPro" id="IPR036388">
    <property type="entry name" value="WH-like_DNA-bd_sf"/>
</dbReference>
<sequence>MTGQPAYMNVFRALETSAIPLYSQVRERLRERIVDGTYEPESRLPAESEISAIFSVSRITVRQALADLQNEGLIVKVPGKGTFVAQARTTQDLAQLEGFGEAMARRGHTVLNRVVSHLTVPAEPHVASQLRIAGSAKASEIRRVRHVDDQPVSFEVAYLAPPLGDRLRGENLAERDIFAILETDYDLPLSHADVQIGAISADATLAKALSVEPGTALLRIERLTWTANGAPLAFEYLYVRGDVFQYTLRLPRRAGPSLPRS</sequence>
<dbReference type="InterPro" id="IPR050679">
    <property type="entry name" value="Bact_HTH_transcr_reg"/>
</dbReference>
<evidence type="ECO:0000313" key="5">
    <source>
        <dbReference type="EMBL" id="TWI61200.1"/>
    </source>
</evidence>
<dbReference type="PRINTS" id="PR00035">
    <property type="entry name" value="HTHGNTR"/>
</dbReference>
<comment type="caution">
    <text evidence="5">The sequence shown here is derived from an EMBL/GenBank/DDBJ whole genome shotgun (WGS) entry which is preliminary data.</text>
</comment>
<evidence type="ECO:0000256" key="1">
    <source>
        <dbReference type="ARBA" id="ARBA00023015"/>
    </source>
</evidence>
<keyword evidence="1" id="KW-0805">Transcription regulation</keyword>
<proteinExistence type="predicted"/>
<dbReference type="AlphaFoldDB" id="A0A562QYD2"/>
<evidence type="ECO:0000313" key="6">
    <source>
        <dbReference type="Proteomes" id="UP000318431"/>
    </source>
</evidence>
<feature type="domain" description="HTH gntR-type" evidence="4">
    <location>
        <begin position="19"/>
        <end position="87"/>
    </location>
</feature>
<protein>
    <submittedName>
        <fullName evidence="5">GntR family transcriptional regulator</fullName>
    </submittedName>
</protein>
<dbReference type="InterPro" id="IPR011663">
    <property type="entry name" value="UTRA"/>
</dbReference>
<organism evidence="5 6">
    <name type="scientific">Pseudoduganella lurida</name>
    <dbReference type="NCBI Taxonomy" id="1036180"/>
    <lineage>
        <taxon>Bacteria</taxon>
        <taxon>Pseudomonadati</taxon>
        <taxon>Pseudomonadota</taxon>
        <taxon>Betaproteobacteria</taxon>
        <taxon>Burkholderiales</taxon>
        <taxon>Oxalobacteraceae</taxon>
        <taxon>Telluria group</taxon>
        <taxon>Pseudoduganella</taxon>
    </lineage>
</organism>